<gene>
    <name evidence="1" type="ORF">CSUI_008084</name>
</gene>
<dbReference type="Proteomes" id="UP000221165">
    <property type="component" value="Unassembled WGS sequence"/>
</dbReference>
<comment type="caution">
    <text evidence="1">The sequence shown here is derived from an EMBL/GenBank/DDBJ whole genome shotgun (WGS) entry which is preliminary data.</text>
</comment>
<evidence type="ECO:0000313" key="1">
    <source>
        <dbReference type="EMBL" id="PHJ18090.1"/>
    </source>
</evidence>
<accession>A0A2C6KB79</accession>
<dbReference type="RefSeq" id="XP_067919800.1">
    <property type="nucleotide sequence ID" value="XM_068068223.1"/>
</dbReference>
<sequence length="66" mass="7644">MVTECSPSCRSARLSKSWICRIYQPLKNFRLSHVYAKQCSLVFSRVSCFGRLALLVCQTHSHSRYC</sequence>
<dbReference type="VEuPathDB" id="ToxoDB:CSUI_008084"/>
<name>A0A2C6KB79_9APIC</name>
<keyword evidence="2" id="KW-1185">Reference proteome</keyword>
<dbReference type="AlphaFoldDB" id="A0A2C6KB79"/>
<organism evidence="1 2">
    <name type="scientific">Cystoisospora suis</name>
    <dbReference type="NCBI Taxonomy" id="483139"/>
    <lineage>
        <taxon>Eukaryota</taxon>
        <taxon>Sar</taxon>
        <taxon>Alveolata</taxon>
        <taxon>Apicomplexa</taxon>
        <taxon>Conoidasida</taxon>
        <taxon>Coccidia</taxon>
        <taxon>Eucoccidiorida</taxon>
        <taxon>Eimeriorina</taxon>
        <taxon>Sarcocystidae</taxon>
        <taxon>Cystoisospora</taxon>
    </lineage>
</organism>
<proteinExistence type="predicted"/>
<evidence type="ECO:0000313" key="2">
    <source>
        <dbReference type="Proteomes" id="UP000221165"/>
    </source>
</evidence>
<dbReference type="EMBL" id="MIGC01004424">
    <property type="protein sequence ID" value="PHJ18090.1"/>
    <property type="molecule type" value="Genomic_DNA"/>
</dbReference>
<protein>
    <submittedName>
        <fullName evidence="1">Uncharacterized protein</fullName>
    </submittedName>
</protein>
<dbReference type="GeneID" id="94431434"/>
<reference evidence="1 2" key="1">
    <citation type="journal article" date="2017" name="Int. J. Parasitol.">
        <title>The genome of the protozoan parasite Cystoisospora suis and a reverse vaccinology approach to identify vaccine candidates.</title>
        <authorList>
            <person name="Palmieri N."/>
            <person name="Shrestha A."/>
            <person name="Ruttkowski B."/>
            <person name="Beck T."/>
            <person name="Vogl C."/>
            <person name="Tomley F."/>
            <person name="Blake D.P."/>
            <person name="Joachim A."/>
        </authorList>
    </citation>
    <scope>NUCLEOTIDE SEQUENCE [LARGE SCALE GENOMIC DNA]</scope>
    <source>
        <strain evidence="1 2">Wien I</strain>
    </source>
</reference>